<feature type="region of interest" description="Disordered" evidence="1">
    <location>
        <begin position="93"/>
        <end position="225"/>
    </location>
</feature>
<dbReference type="Gramene" id="TKW34951">
    <property type="protein sequence ID" value="TKW34951"/>
    <property type="gene ID" value="SEVIR_2G340500v2"/>
</dbReference>
<dbReference type="EMBL" id="CM016553">
    <property type="protein sequence ID" value="TKW34951.1"/>
    <property type="molecule type" value="Genomic_DNA"/>
</dbReference>
<organism evidence="2 3">
    <name type="scientific">Setaria viridis</name>
    <name type="common">Green bristlegrass</name>
    <name type="synonym">Setaria italica subsp. viridis</name>
    <dbReference type="NCBI Taxonomy" id="4556"/>
    <lineage>
        <taxon>Eukaryota</taxon>
        <taxon>Viridiplantae</taxon>
        <taxon>Streptophyta</taxon>
        <taxon>Embryophyta</taxon>
        <taxon>Tracheophyta</taxon>
        <taxon>Spermatophyta</taxon>
        <taxon>Magnoliopsida</taxon>
        <taxon>Liliopsida</taxon>
        <taxon>Poales</taxon>
        <taxon>Poaceae</taxon>
        <taxon>PACMAD clade</taxon>
        <taxon>Panicoideae</taxon>
        <taxon>Panicodae</taxon>
        <taxon>Paniceae</taxon>
        <taxon>Cenchrinae</taxon>
        <taxon>Setaria</taxon>
    </lineage>
</organism>
<keyword evidence="3" id="KW-1185">Reference proteome</keyword>
<proteinExistence type="predicted"/>
<feature type="compositionally biased region" description="Polar residues" evidence="1">
    <location>
        <begin position="161"/>
        <end position="170"/>
    </location>
</feature>
<evidence type="ECO:0000313" key="2">
    <source>
        <dbReference type="EMBL" id="TKW34951.1"/>
    </source>
</evidence>
<dbReference type="Proteomes" id="UP000298652">
    <property type="component" value="Chromosome 2"/>
</dbReference>
<name>A0A4U6VY63_SETVI</name>
<evidence type="ECO:0000313" key="3">
    <source>
        <dbReference type="Proteomes" id="UP000298652"/>
    </source>
</evidence>
<feature type="region of interest" description="Disordered" evidence="1">
    <location>
        <begin position="1"/>
        <end position="20"/>
    </location>
</feature>
<evidence type="ECO:0000256" key="1">
    <source>
        <dbReference type="SAM" id="MobiDB-lite"/>
    </source>
</evidence>
<reference evidence="2" key="1">
    <citation type="submission" date="2019-03" db="EMBL/GenBank/DDBJ databases">
        <title>WGS assembly of Setaria viridis.</title>
        <authorList>
            <person name="Huang P."/>
            <person name="Jenkins J."/>
            <person name="Grimwood J."/>
            <person name="Barry K."/>
            <person name="Healey A."/>
            <person name="Mamidi S."/>
            <person name="Sreedasyam A."/>
            <person name="Shu S."/>
            <person name="Feldman M."/>
            <person name="Wu J."/>
            <person name="Yu Y."/>
            <person name="Chen C."/>
            <person name="Johnson J."/>
            <person name="Rokhsar D."/>
            <person name="Baxter I."/>
            <person name="Schmutz J."/>
            <person name="Brutnell T."/>
            <person name="Kellogg E."/>
        </authorList>
    </citation>
    <scope>NUCLEOTIDE SEQUENCE [LARGE SCALE GENOMIC DNA]</scope>
</reference>
<feature type="compositionally biased region" description="Low complexity" evidence="1">
    <location>
        <begin position="1"/>
        <end position="11"/>
    </location>
</feature>
<protein>
    <submittedName>
        <fullName evidence="2">Uncharacterized protein</fullName>
    </submittedName>
</protein>
<gene>
    <name evidence="2" type="ORF">SEVIR_2G340500v2</name>
</gene>
<dbReference type="AlphaFoldDB" id="A0A4U6VY63"/>
<accession>A0A4U6VY63</accession>
<feature type="compositionally biased region" description="Polar residues" evidence="1">
    <location>
        <begin position="213"/>
        <end position="225"/>
    </location>
</feature>
<sequence length="225" mass="24195">MWWDSTTSAASSGGGDDPEDEQAKRFLWAVDDIRYLALPSSAGCACAAVQVVMARLENGSGGRISYCSMPSIRKIDPFPADAISDLHARTFRSRQSGALPPAPPSDFAGTTARRRKQWPREVLLGHRAPPPHLAVDNLPPELLVRPAPPPGAGEADHRSSPTDSSCTMQQRGWDGLERCGGSGGDGNSDRAQRGQQQLRAAPTEKGLRAPSTIRRSSATQWRGWS</sequence>